<dbReference type="GO" id="GO:0005524">
    <property type="term" value="F:ATP binding"/>
    <property type="evidence" value="ECO:0007669"/>
    <property type="project" value="InterPro"/>
</dbReference>
<dbReference type="CDD" id="cd24008">
    <property type="entry name" value="ASKHA_NBD_GLK"/>
    <property type="match status" value="1"/>
</dbReference>
<dbReference type="OrthoDB" id="9800595at2"/>
<accession>A0A5C6TW15</accession>
<dbReference type="EMBL" id="VOQQ01000001">
    <property type="protein sequence ID" value="TXC64121.1"/>
    <property type="molecule type" value="Genomic_DNA"/>
</dbReference>
<proteinExistence type="inferred from homology"/>
<evidence type="ECO:0000313" key="4">
    <source>
        <dbReference type="EMBL" id="TXC64121.1"/>
    </source>
</evidence>
<dbReference type="Proteomes" id="UP000321249">
    <property type="component" value="Unassembled WGS sequence"/>
</dbReference>
<dbReference type="Gene3D" id="3.40.367.20">
    <property type="match status" value="1"/>
</dbReference>
<comment type="similarity">
    <text evidence="3">Belongs to the bacterial glucokinase family.</text>
</comment>
<dbReference type="AlphaFoldDB" id="A0A5C6TW15"/>
<gene>
    <name evidence="4" type="ORF">FRZ32_10900</name>
</gene>
<sequence>MRIVVGDIGGTHARFAIAELEGGHRPRIGPMKRYRTRDYPGLAAAWARFEEESGAPLPKNAALAVAAPIEGEILRFMNSDWRIERRTLRADLGLDQLLLLNDFGAVAHAVSVLEPDDFIHLHGPEALPEDGAITVLGPGTGLGVAILLRRGGQVSVVETEAAHIGFAPLDPEEETLADAIVEQHGRASVERVVSGPGLIDIYRNLGGEADVDPNRAGDLWSAAIDGTDAVAVHALDILVRCLAAAAGDFSLAHGAMGVVITGGLANRIPNLLQTPMFASRFTAKGRYRERMQRVPVMLATHAEPGLLGAAVAFQRTFG</sequence>
<dbReference type="InterPro" id="IPR050201">
    <property type="entry name" value="Bacterial_glucokinase"/>
</dbReference>
<keyword evidence="1" id="KW-0808">Transferase</keyword>
<evidence type="ECO:0000256" key="2">
    <source>
        <dbReference type="ARBA" id="ARBA00022777"/>
    </source>
</evidence>
<comment type="caution">
    <text evidence="4">The sequence shown here is derived from an EMBL/GenBank/DDBJ whole genome shotgun (WGS) entry which is preliminary data.</text>
</comment>
<dbReference type="Gene3D" id="3.30.420.40">
    <property type="match status" value="1"/>
</dbReference>
<evidence type="ECO:0000256" key="1">
    <source>
        <dbReference type="ARBA" id="ARBA00022679"/>
    </source>
</evidence>
<keyword evidence="2 4" id="KW-0418">Kinase</keyword>
<dbReference type="GO" id="GO:0006096">
    <property type="term" value="P:glycolytic process"/>
    <property type="evidence" value="ECO:0007669"/>
    <property type="project" value="InterPro"/>
</dbReference>
<name>A0A5C6TW15_9SPHN</name>
<reference evidence="4 5" key="1">
    <citation type="journal article" date="2015" name="J. Microbiol.">
        <title>Sphingosinicella ginsenosidimutans sp. nov., with ginsenoside converting activity.</title>
        <authorList>
            <person name="Kim J.K."/>
            <person name="Kang M.S."/>
            <person name="Park S.C."/>
            <person name="Kim K.M."/>
            <person name="Choi K."/>
            <person name="Yoon M.H."/>
            <person name="Im W.T."/>
        </authorList>
    </citation>
    <scope>NUCLEOTIDE SEQUENCE [LARGE SCALE GENOMIC DNA]</scope>
    <source>
        <strain evidence="4 5">BS-11</strain>
    </source>
</reference>
<organism evidence="4 5">
    <name type="scientific">Allosphingosinicella ginsenosidimutans</name>
    <dbReference type="NCBI Taxonomy" id="1176539"/>
    <lineage>
        <taxon>Bacteria</taxon>
        <taxon>Pseudomonadati</taxon>
        <taxon>Pseudomonadota</taxon>
        <taxon>Alphaproteobacteria</taxon>
        <taxon>Sphingomonadales</taxon>
        <taxon>Sphingomonadaceae</taxon>
        <taxon>Allosphingosinicella</taxon>
    </lineage>
</organism>
<dbReference type="GO" id="GO:0005536">
    <property type="term" value="F:D-glucose binding"/>
    <property type="evidence" value="ECO:0007669"/>
    <property type="project" value="InterPro"/>
</dbReference>
<dbReference type="GO" id="GO:0005829">
    <property type="term" value="C:cytosol"/>
    <property type="evidence" value="ECO:0007669"/>
    <property type="project" value="TreeGrafter"/>
</dbReference>
<protein>
    <submittedName>
        <fullName evidence="4">Glucokinase</fullName>
    </submittedName>
</protein>
<dbReference type="RefSeq" id="WP_147043527.1">
    <property type="nucleotide sequence ID" value="NZ_BAABIR010000001.1"/>
</dbReference>
<dbReference type="PANTHER" id="PTHR47690">
    <property type="entry name" value="GLUCOKINASE"/>
    <property type="match status" value="1"/>
</dbReference>
<dbReference type="Pfam" id="PF02685">
    <property type="entry name" value="Glucokinase"/>
    <property type="match status" value="1"/>
</dbReference>
<dbReference type="SUPFAM" id="SSF53067">
    <property type="entry name" value="Actin-like ATPase domain"/>
    <property type="match status" value="1"/>
</dbReference>
<evidence type="ECO:0000313" key="5">
    <source>
        <dbReference type="Proteomes" id="UP000321249"/>
    </source>
</evidence>
<dbReference type="PANTHER" id="PTHR47690:SF1">
    <property type="entry name" value="GLUCOKINASE"/>
    <property type="match status" value="1"/>
</dbReference>
<dbReference type="GO" id="GO:0004340">
    <property type="term" value="F:glucokinase activity"/>
    <property type="evidence" value="ECO:0007669"/>
    <property type="project" value="InterPro"/>
</dbReference>
<keyword evidence="5" id="KW-1185">Reference proteome</keyword>
<dbReference type="InterPro" id="IPR043129">
    <property type="entry name" value="ATPase_NBD"/>
</dbReference>
<evidence type="ECO:0000256" key="3">
    <source>
        <dbReference type="RuleBase" id="RU004046"/>
    </source>
</evidence>
<dbReference type="InterPro" id="IPR003836">
    <property type="entry name" value="Glucokinase"/>
</dbReference>